<evidence type="ECO:0000313" key="2">
    <source>
        <dbReference type="Proteomes" id="UP000614601"/>
    </source>
</evidence>
<protein>
    <recommendedName>
        <fullName evidence="3">CBFD_NFYB_HMF domain-containing protein</fullName>
    </recommendedName>
</protein>
<dbReference type="Proteomes" id="UP000783686">
    <property type="component" value="Unassembled WGS sequence"/>
</dbReference>
<organism evidence="1 2">
    <name type="scientific">Bursaphelenchus okinawaensis</name>
    <dbReference type="NCBI Taxonomy" id="465554"/>
    <lineage>
        <taxon>Eukaryota</taxon>
        <taxon>Metazoa</taxon>
        <taxon>Ecdysozoa</taxon>
        <taxon>Nematoda</taxon>
        <taxon>Chromadorea</taxon>
        <taxon>Rhabditida</taxon>
        <taxon>Tylenchina</taxon>
        <taxon>Tylenchomorpha</taxon>
        <taxon>Aphelenchoidea</taxon>
        <taxon>Aphelenchoididae</taxon>
        <taxon>Bursaphelenchus</taxon>
    </lineage>
</organism>
<comment type="caution">
    <text evidence="1">The sequence shown here is derived from an EMBL/GenBank/DDBJ whole genome shotgun (WGS) entry which is preliminary data.</text>
</comment>
<dbReference type="EMBL" id="CAJFDH010000003">
    <property type="protein sequence ID" value="CAD5213361.1"/>
    <property type="molecule type" value="Genomic_DNA"/>
</dbReference>
<proteinExistence type="predicted"/>
<dbReference type="EMBL" id="CAJFCW020000003">
    <property type="protein sequence ID" value="CAG9100713.1"/>
    <property type="molecule type" value="Genomic_DNA"/>
</dbReference>
<evidence type="ECO:0000313" key="1">
    <source>
        <dbReference type="EMBL" id="CAD5213361.1"/>
    </source>
</evidence>
<reference evidence="1" key="1">
    <citation type="submission" date="2020-09" db="EMBL/GenBank/DDBJ databases">
        <authorList>
            <person name="Kikuchi T."/>
        </authorList>
    </citation>
    <scope>NUCLEOTIDE SEQUENCE</scope>
    <source>
        <strain evidence="1">SH1</strain>
    </source>
</reference>
<dbReference type="AlphaFoldDB" id="A0A811KB57"/>
<name>A0A811KB57_9BILA</name>
<accession>A0A811KB57</accession>
<dbReference type="Proteomes" id="UP000614601">
    <property type="component" value="Unassembled WGS sequence"/>
</dbReference>
<gene>
    <name evidence="1" type="ORF">BOKJ2_LOCUS5054</name>
</gene>
<keyword evidence="2" id="KW-1185">Reference proteome</keyword>
<sequence length="155" mass="17860">MFNHSVVYNRSDDDSADGNLPELFDDHFTSQFYKLMITKEKNLMKGCRAIVKETTDLEVDSDATDLIAQFAECALKVMVRECCIDSGKKNEKFITYDTIADVVHSRQCFEPLTMQFPKKIPIEEVKVFRQAAHSANWTKFKGKKKPKLNKVVKEE</sequence>
<evidence type="ECO:0008006" key="3">
    <source>
        <dbReference type="Google" id="ProtNLM"/>
    </source>
</evidence>